<keyword evidence="2" id="KW-1185">Reference proteome</keyword>
<dbReference type="RefSeq" id="WP_330088118.1">
    <property type="nucleotide sequence ID" value="NZ_JAUGZK010000007.1"/>
</dbReference>
<proteinExistence type="predicted"/>
<evidence type="ECO:0000313" key="1">
    <source>
        <dbReference type="EMBL" id="MEE2024793.1"/>
    </source>
</evidence>
<dbReference type="Proteomes" id="UP001339167">
    <property type="component" value="Unassembled WGS sequence"/>
</dbReference>
<organism evidence="1 2">
    <name type="scientific">Alkalimonas mucilaginosa</name>
    <dbReference type="NCBI Taxonomy" id="3057676"/>
    <lineage>
        <taxon>Bacteria</taxon>
        <taxon>Pseudomonadati</taxon>
        <taxon>Pseudomonadota</taxon>
        <taxon>Gammaproteobacteria</taxon>
        <taxon>Alkalimonas</taxon>
    </lineage>
</organism>
<name>A0ABU7JGH7_9GAMM</name>
<comment type="caution">
    <text evidence="1">The sequence shown here is derived from an EMBL/GenBank/DDBJ whole genome shotgun (WGS) entry which is preliminary data.</text>
</comment>
<protein>
    <submittedName>
        <fullName evidence="1">Uncharacterized protein</fullName>
    </submittedName>
</protein>
<accession>A0ABU7JGH7</accession>
<dbReference type="EMBL" id="JAUGZK010000007">
    <property type="protein sequence ID" value="MEE2024793.1"/>
    <property type="molecule type" value="Genomic_DNA"/>
</dbReference>
<gene>
    <name evidence="1" type="ORF">QWF21_11095</name>
</gene>
<evidence type="ECO:0000313" key="2">
    <source>
        <dbReference type="Proteomes" id="UP001339167"/>
    </source>
</evidence>
<sequence>MTTKLLMVVCLLLITLLGFYVWLYSLKNTTVQLDNYVKTSGLIVSVTLYQEAIQNQLRSFNSGIAQTSTTAHWKLTVTYSYDVNGDTFFAVKTIMANELTNALVKKVLGKPDVRELQQKMLAYTPGSAIDVYYRSNCSKTSYLPGMGQPVSARQASF</sequence>
<reference evidence="1 2" key="1">
    <citation type="submission" date="2023-06" db="EMBL/GenBank/DDBJ databases">
        <title>Alkalimonas sp., MEB004 an alkaliphilic bacterium isolated from Lonar Lake, India.</title>
        <authorList>
            <person name="Joshi A."/>
            <person name="Thite S."/>
        </authorList>
    </citation>
    <scope>NUCLEOTIDE SEQUENCE [LARGE SCALE GENOMIC DNA]</scope>
    <source>
        <strain evidence="1 2">MEB004</strain>
    </source>
</reference>